<protein>
    <submittedName>
        <fullName evidence="1">Uncharacterized protein</fullName>
    </submittedName>
</protein>
<sequence length="101" mass="10868">MATQTRLLVHPVLLALGALLVLNPRKCMGTSSVTATAPRKLDPFASLANTYDRNGTNFVLGVDERRNGRYRLTGSSQVRLSKFLGRVGSSAWTDAVSTDGC</sequence>
<comment type="caution">
    <text evidence="1">The sequence shown here is derived from an EMBL/GenBank/DDBJ whole genome shotgun (WGS) entry which is preliminary data.</text>
</comment>
<dbReference type="AlphaFoldDB" id="A0A918BY68"/>
<reference evidence="1" key="2">
    <citation type="submission" date="2020-09" db="EMBL/GenBank/DDBJ databases">
        <authorList>
            <person name="Sun Q."/>
            <person name="Ohkuma M."/>
        </authorList>
    </citation>
    <scope>NUCLEOTIDE SEQUENCE</scope>
    <source>
        <strain evidence="1">JCM 4346</strain>
    </source>
</reference>
<evidence type="ECO:0000313" key="2">
    <source>
        <dbReference type="Proteomes" id="UP000658320"/>
    </source>
</evidence>
<proteinExistence type="predicted"/>
<name>A0A918BY68_9ACTN</name>
<organism evidence="1 2">
    <name type="scientific">Streptomyces aurantiogriseus</name>
    <dbReference type="NCBI Taxonomy" id="66870"/>
    <lineage>
        <taxon>Bacteria</taxon>
        <taxon>Bacillati</taxon>
        <taxon>Actinomycetota</taxon>
        <taxon>Actinomycetes</taxon>
        <taxon>Kitasatosporales</taxon>
        <taxon>Streptomycetaceae</taxon>
        <taxon>Streptomyces</taxon>
    </lineage>
</organism>
<keyword evidence="2" id="KW-1185">Reference proteome</keyword>
<accession>A0A918BY68</accession>
<reference evidence="1" key="1">
    <citation type="journal article" date="2014" name="Int. J. Syst. Evol. Microbiol.">
        <title>Complete genome sequence of Corynebacterium casei LMG S-19264T (=DSM 44701T), isolated from a smear-ripened cheese.</title>
        <authorList>
            <consortium name="US DOE Joint Genome Institute (JGI-PGF)"/>
            <person name="Walter F."/>
            <person name="Albersmeier A."/>
            <person name="Kalinowski J."/>
            <person name="Ruckert C."/>
        </authorList>
    </citation>
    <scope>NUCLEOTIDE SEQUENCE</scope>
    <source>
        <strain evidence="1">JCM 4346</strain>
    </source>
</reference>
<dbReference type="Proteomes" id="UP000658320">
    <property type="component" value="Unassembled WGS sequence"/>
</dbReference>
<evidence type="ECO:0000313" key="1">
    <source>
        <dbReference type="EMBL" id="GGQ98076.1"/>
    </source>
</evidence>
<dbReference type="EMBL" id="BMSX01000002">
    <property type="protein sequence ID" value="GGQ98076.1"/>
    <property type="molecule type" value="Genomic_DNA"/>
</dbReference>
<gene>
    <name evidence="1" type="ORF">GCM10010251_11520</name>
</gene>